<dbReference type="EMBL" id="JAODUP010000084">
    <property type="protein sequence ID" value="KAK2163167.1"/>
    <property type="molecule type" value="Genomic_DNA"/>
</dbReference>
<dbReference type="Pfam" id="PF02932">
    <property type="entry name" value="Neur_chan_memb"/>
    <property type="match status" value="1"/>
</dbReference>
<dbReference type="PANTHER" id="PTHR18945">
    <property type="entry name" value="NEUROTRANSMITTER GATED ION CHANNEL"/>
    <property type="match status" value="1"/>
</dbReference>
<evidence type="ECO:0000256" key="1">
    <source>
        <dbReference type="ARBA" id="ARBA00023018"/>
    </source>
</evidence>
<evidence type="ECO:0000256" key="5">
    <source>
        <dbReference type="SAM" id="MobiDB-lite"/>
    </source>
</evidence>
<keyword evidence="2" id="KW-1015">Disulfide bond</keyword>
<dbReference type="InterPro" id="IPR006201">
    <property type="entry name" value="Neur_channel"/>
</dbReference>
<evidence type="ECO:0000256" key="4">
    <source>
        <dbReference type="ARBA" id="ARBA00034099"/>
    </source>
</evidence>
<keyword evidence="1" id="KW-0770">Synapse</keyword>
<dbReference type="CDD" id="cd19049">
    <property type="entry name" value="LGIC_TM_anion"/>
    <property type="match status" value="1"/>
</dbReference>
<dbReference type="InterPro" id="IPR036719">
    <property type="entry name" value="Neuro-gated_channel_TM_sf"/>
</dbReference>
<dbReference type="PRINTS" id="PR01160">
    <property type="entry name" value="GABAARBETA"/>
</dbReference>
<dbReference type="InterPro" id="IPR006029">
    <property type="entry name" value="Neurotrans-gated_channel_TM"/>
</dbReference>
<dbReference type="GO" id="GO:0005216">
    <property type="term" value="F:monoatomic ion channel activity"/>
    <property type="evidence" value="ECO:0007669"/>
    <property type="project" value="InterPro"/>
</dbReference>
<dbReference type="InterPro" id="IPR006028">
    <property type="entry name" value="GABAA/Glycine_rcpt"/>
</dbReference>
<protein>
    <recommendedName>
        <fullName evidence="7">Neurotransmitter-gated ion-channel transmembrane domain-containing protein</fullName>
    </recommendedName>
</protein>
<keyword evidence="9" id="KW-1185">Reference proteome</keyword>
<evidence type="ECO:0000313" key="8">
    <source>
        <dbReference type="EMBL" id="KAK2163167.1"/>
    </source>
</evidence>
<dbReference type="AlphaFoldDB" id="A0AAD9K1K1"/>
<dbReference type="GO" id="GO:0004890">
    <property type="term" value="F:GABA-A receptor activity"/>
    <property type="evidence" value="ECO:0007669"/>
    <property type="project" value="InterPro"/>
</dbReference>
<keyword evidence="6" id="KW-0472">Membrane</keyword>
<dbReference type="InterPro" id="IPR002289">
    <property type="entry name" value="GABAAb_rcpt"/>
</dbReference>
<organism evidence="8 9">
    <name type="scientific">Paralvinella palmiformis</name>
    <dbReference type="NCBI Taxonomy" id="53620"/>
    <lineage>
        <taxon>Eukaryota</taxon>
        <taxon>Metazoa</taxon>
        <taxon>Spiralia</taxon>
        <taxon>Lophotrochozoa</taxon>
        <taxon>Annelida</taxon>
        <taxon>Polychaeta</taxon>
        <taxon>Sedentaria</taxon>
        <taxon>Canalipalpata</taxon>
        <taxon>Terebellida</taxon>
        <taxon>Terebelliformia</taxon>
        <taxon>Alvinellidae</taxon>
        <taxon>Paralvinella</taxon>
    </lineage>
</organism>
<comment type="subcellular location">
    <subcellularLocation>
        <location evidence="4">Synaptic cell membrane</location>
        <topology evidence="4">Multi-pass membrane protein</topology>
    </subcellularLocation>
</comment>
<dbReference type="Gene3D" id="1.20.58.390">
    <property type="entry name" value="Neurotransmitter-gated ion-channel transmembrane domain"/>
    <property type="match status" value="1"/>
</dbReference>
<name>A0AAD9K1K1_9ANNE</name>
<feature type="region of interest" description="Disordered" evidence="5">
    <location>
        <begin position="77"/>
        <end position="97"/>
    </location>
</feature>
<feature type="domain" description="Neurotransmitter-gated ion-channel transmembrane" evidence="7">
    <location>
        <begin position="13"/>
        <end position="210"/>
    </location>
</feature>
<dbReference type="Proteomes" id="UP001208570">
    <property type="component" value="Unassembled WGS sequence"/>
</dbReference>
<keyword evidence="6" id="KW-0812">Transmembrane</keyword>
<gene>
    <name evidence="8" type="ORF">LSH36_84g04019</name>
</gene>
<dbReference type="PRINTS" id="PR00253">
    <property type="entry name" value="GABAARECEPTR"/>
</dbReference>
<sequence length="216" mass="25186">MYLSIYLSLHLPGITTVLTMTTISTGVRSSLPRISYVKAIDIYLVMCFVFVFAALLEYAAVNYTYWGARARRKAKRLKDQKKEQEDQQYPSSGDKNESIELQDVRMSPILSLRRQNFNFDLDDPCNMTPPIRMQTTIPRAAYPIRGGHTQLLRRRNISSAQRKKKVLNSIKRKAKEIRQKIPSVKDVNKIDKYSRLVFPSLFVVFNVCYWCFYLLQ</sequence>
<feature type="transmembrane region" description="Helical" evidence="6">
    <location>
        <begin position="196"/>
        <end position="215"/>
    </location>
</feature>
<keyword evidence="3" id="KW-0325">Glycoprotein</keyword>
<evidence type="ECO:0000313" key="9">
    <source>
        <dbReference type="Proteomes" id="UP001208570"/>
    </source>
</evidence>
<feature type="transmembrane region" description="Helical" evidence="6">
    <location>
        <begin position="43"/>
        <end position="66"/>
    </location>
</feature>
<evidence type="ECO:0000256" key="6">
    <source>
        <dbReference type="SAM" id="Phobius"/>
    </source>
</evidence>
<evidence type="ECO:0000256" key="2">
    <source>
        <dbReference type="ARBA" id="ARBA00023157"/>
    </source>
</evidence>
<proteinExistence type="predicted"/>
<dbReference type="InterPro" id="IPR038050">
    <property type="entry name" value="Neuro_actylchol_rec"/>
</dbReference>
<keyword evidence="6" id="KW-1133">Transmembrane helix</keyword>
<evidence type="ECO:0000259" key="7">
    <source>
        <dbReference type="Pfam" id="PF02932"/>
    </source>
</evidence>
<dbReference type="SUPFAM" id="SSF90112">
    <property type="entry name" value="Neurotransmitter-gated ion-channel transmembrane pore"/>
    <property type="match status" value="1"/>
</dbReference>
<reference evidence="8" key="1">
    <citation type="journal article" date="2023" name="Mol. Biol. Evol.">
        <title>Third-Generation Sequencing Reveals the Adaptive Role of the Epigenome in Three Deep-Sea Polychaetes.</title>
        <authorList>
            <person name="Perez M."/>
            <person name="Aroh O."/>
            <person name="Sun Y."/>
            <person name="Lan Y."/>
            <person name="Juniper S.K."/>
            <person name="Young C.R."/>
            <person name="Angers B."/>
            <person name="Qian P.Y."/>
        </authorList>
    </citation>
    <scope>NUCLEOTIDE SEQUENCE</scope>
    <source>
        <strain evidence="8">P08H-3</strain>
    </source>
</reference>
<evidence type="ECO:0000256" key="3">
    <source>
        <dbReference type="ARBA" id="ARBA00023180"/>
    </source>
</evidence>
<dbReference type="GO" id="GO:0097060">
    <property type="term" value="C:synaptic membrane"/>
    <property type="evidence" value="ECO:0007669"/>
    <property type="project" value="UniProtKB-SubCell"/>
</dbReference>
<accession>A0AAD9K1K1</accession>
<comment type="caution">
    <text evidence="8">The sequence shown here is derived from an EMBL/GenBank/DDBJ whole genome shotgun (WGS) entry which is preliminary data.</text>
</comment>